<gene>
    <name evidence="1" type="ORF">SAMN05443999_11094</name>
</gene>
<proteinExistence type="predicted"/>
<protein>
    <submittedName>
        <fullName evidence="1">Uncharacterized protein</fullName>
    </submittedName>
</protein>
<keyword evidence="2" id="KW-1185">Reference proteome</keyword>
<reference evidence="1 2" key="1">
    <citation type="submission" date="2016-10" db="EMBL/GenBank/DDBJ databases">
        <authorList>
            <person name="de Groot N.N."/>
        </authorList>
    </citation>
    <scope>NUCLEOTIDE SEQUENCE [LARGE SCALE GENOMIC DNA]</scope>
    <source>
        <strain evidence="1 2">DSM 100674</strain>
    </source>
</reference>
<name>A0A1H7UIA0_9RHOB</name>
<evidence type="ECO:0000313" key="2">
    <source>
        <dbReference type="Proteomes" id="UP000199582"/>
    </source>
</evidence>
<dbReference type="Proteomes" id="UP000199582">
    <property type="component" value="Unassembled WGS sequence"/>
</dbReference>
<dbReference type="EMBL" id="FOAG01000010">
    <property type="protein sequence ID" value="SEL96516.1"/>
    <property type="molecule type" value="Genomic_DNA"/>
</dbReference>
<accession>A0A1H7UIA0</accession>
<dbReference type="AlphaFoldDB" id="A0A1H7UIA0"/>
<evidence type="ECO:0000313" key="1">
    <source>
        <dbReference type="EMBL" id="SEL96516.1"/>
    </source>
</evidence>
<sequence>MDFRTAVKTCLVEKYVAFEGPNRFDPDPMAGQA</sequence>
<organism evidence="1 2">
    <name type="scientific">Roseovarius azorensis</name>
    <dbReference type="NCBI Taxonomy" id="1287727"/>
    <lineage>
        <taxon>Bacteria</taxon>
        <taxon>Pseudomonadati</taxon>
        <taxon>Pseudomonadota</taxon>
        <taxon>Alphaproteobacteria</taxon>
        <taxon>Rhodobacterales</taxon>
        <taxon>Roseobacteraceae</taxon>
        <taxon>Roseovarius</taxon>
    </lineage>
</organism>